<dbReference type="SMART" id="SM00382">
    <property type="entry name" value="AAA"/>
    <property type="match status" value="1"/>
</dbReference>
<gene>
    <name evidence="2" type="ORF">WCD41_12735</name>
</gene>
<dbReference type="InterPro" id="IPR011704">
    <property type="entry name" value="ATPase_dyneun-rel_AAA"/>
</dbReference>
<proteinExistence type="predicted"/>
<reference evidence="2 3" key="1">
    <citation type="submission" date="2024-03" db="EMBL/GenBank/DDBJ databases">
        <title>Actinomycetospora sp. OC33-EN06, a novel actinomycete isolated from wild orchid (Aerides multiflora).</title>
        <authorList>
            <person name="Suriyachadkun C."/>
        </authorList>
    </citation>
    <scope>NUCLEOTIDE SEQUENCE [LARGE SCALE GENOMIC DNA]</scope>
    <source>
        <strain evidence="2 3">OC33-EN06</strain>
    </source>
</reference>
<dbReference type="InterPro" id="IPR027417">
    <property type="entry name" value="P-loop_NTPase"/>
</dbReference>
<dbReference type="EMBL" id="JBBEGL010000003">
    <property type="protein sequence ID" value="MEJ2887317.1"/>
    <property type="molecule type" value="Genomic_DNA"/>
</dbReference>
<organism evidence="2 3">
    <name type="scientific">Actinomycetospora aeridis</name>
    <dbReference type="NCBI Taxonomy" id="3129231"/>
    <lineage>
        <taxon>Bacteria</taxon>
        <taxon>Bacillati</taxon>
        <taxon>Actinomycetota</taxon>
        <taxon>Actinomycetes</taxon>
        <taxon>Pseudonocardiales</taxon>
        <taxon>Pseudonocardiaceae</taxon>
        <taxon>Actinomycetospora</taxon>
    </lineage>
</organism>
<dbReference type="Proteomes" id="UP001370100">
    <property type="component" value="Unassembled WGS sequence"/>
</dbReference>
<name>A0ABU8N5V6_9PSEU</name>
<sequence length="341" mass="36996">MSRPDKGGDFAISAVLEDLDRLQDRPSATGLPRGDARDGEVYVITDAIRTAIKVAVITGRPLLLGGPPGCGKSSLASYLARNLGVVYDEFVATEESTPADLLWTFDAVRRLGDAQADRLRGGRAGTAAYVEPGPLWWAFDPGSARRRGLEHAEFERSGLEPAIGPAPVSGSRVTRSGAVVLIDEIDKADLSFCNGLLVPFGSKQFAVPELGLVVRTDALVPTWSPLTIITTNHERDLPDAFVRRCVVLNLKAPTSEELVEIVERHFTTERLDAEQLAVVERLANSVGESGALPSTSEFLDLVNVALTTPELHQDPATWALVEQMTVARVGRGRRLERRWAR</sequence>
<keyword evidence="3" id="KW-1185">Reference proteome</keyword>
<protein>
    <submittedName>
        <fullName evidence="2">MoxR family ATPase</fullName>
    </submittedName>
</protein>
<dbReference type="InterPro" id="IPR050764">
    <property type="entry name" value="CbbQ/NirQ/NorQ/GpvN"/>
</dbReference>
<feature type="domain" description="AAA+ ATPase" evidence="1">
    <location>
        <begin position="58"/>
        <end position="254"/>
    </location>
</feature>
<comment type="caution">
    <text evidence="2">The sequence shown here is derived from an EMBL/GenBank/DDBJ whole genome shotgun (WGS) entry which is preliminary data.</text>
</comment>
<dbReference type="RefSeq" id="WP_337713797.1">
    <property type="nucleotide sequence ID" value="NZ_JBBEGL010000003.1"/>
</dbReference>
<dbReference type="SUPFAM" id="SSF52540">
    <property type="entry name" value="P-loop containing nucleoside triphosphate hydrolases"/>
    <property type="match status" value="1"/>
</dbReference>
<dbReference type="Pfam" id="PF07728">
    <property type="entry name" value="AAA_5"/>
    <property type="match status" value="1"/>
</dbReference>
<evidence type="ECO:0000313" key="3">
    <source>
        <dbReference type="Proteomes" id="UP001370100"/>
    </source>
</evidence>
<accession>A0ABU8N5V6</accession>
<dbReference type="Gene3D" id="3.40.50.300">
    <property type="entry name" value="P-loop containing nucleotide triphosphate hydrolases"/>
    <property type="match status" value="1"/>
</dbReference>
<dbReference type="PANTHER" id="PTHR42759:SF1">
    <property type="entry name" value="MAGNESIUM-CHELATASE SUBUNIT CHLD"/>
    <property type="match status" value="1"/>
</dbReference>
<dbReference type="PANTHER" id="PTHR42759">
    <property type="entry name" value="MOXR FAMILY PROTEIN"/>
    <property type="match status" value="1"/>
</dbReference>
<evidence type="ECO:0000313" key="2">
    <source>
        <dbReference type="EMBL" id="MEJ2887317.1"/>
    </source>
</evidence>
<dbReference type="InterPro" id="IPR003593">
    <property type="entry name" value="AAA+_ATPase"/>
</dbReference>
<evidence type="ECO:0000259" key="1">
    <source>
        <dbReference type="SMART" id="SM00382"/>
    </source>
</evidence>